<dbReference type="Gramene" id="TVU50529">
    <property type="protein sequence ID" value="TVU50529"/>
    <property type="gene ID" value="EJB05_01903"/>
</dbReference>
<feature type="domain" description="F-box" evidence="1">
    <location>
        <begin position="29"/>
        <end position="68"/>
    </location>
</feature>
<evidence type="ECO:0000259" key="1">
    <source>
        <dbReference type="Pfam" id="PF12937"/>
    </source>
</evidence>
<dbReference type="Gene3D" id="1.20.1280.50">
    <property type="match status" value="1"/>
</dbReference>
<dbReference type="AlphaFoldDB" id="A0A5J9WQR9"/>
<feature type="non-terminal residue" evidence="2">
    <location>
        <position position="1"/>
    </location>
</feature>
<name>A0A5J9WQR9_9POAL</name>
<dbReference type="EMBL" id="RWGY01000002">
    <property type="protein sequence ID" value="TVU50529.1"/>
    <property type="molecule type" value="Genomic_DNA"/>
</dbReference>
<protein>
    <recommendedName>
        <fullName evidence="1">F-box domain-containing protein</fullName>
    </recommendedName>
</protein>
<evidence type="ECO:0000313" key="3">
    <source>
        <dbReference type="Proteomes" id="UP000324897"/>
    </source>
</evidence>
<sequence length="768" mass="87801">MKIPSGEEGGGGGKKPKGEAATAVAAVGDDLLGDIFLRLPDTASLARAALACKRWRRVASERALLRRFHSLHRPPFLGVILFNGGDTPVPYGCPDLRFVPMRSRNPHLAAAAAAGDFYFNDLPESDSEFDDEGRRYIIRRDPWMLRGCDGGLLLLSRRRCRSEELAVYDPFARTAVFFRGLAFDFDVVNYAFFADEADTSFRVFAAQFFDDGGYSAAVYSSVYCSRTKEWSPLLPSCRAPYPWNERDGMRAGRFAYWQSNTRKCYVSSHKERVVVLDTSTMEWSLHQVPFPVGQSYCAADMGEYGGLCLVGAKEQCLQLWANTDGGWVKKKQVSLLTQFPFLKKIRREEWMKRVRPLAVRGDYVFMEFWSIRKSHSYILLLNLKTMKLEIVKNNSREPLLLLSICCEHRSSERWRRVASDRALLRRFHSLHRPPLFLLGVILSDRGDMPVPYRCPNLRFVPVRSGNSHLAASGDFFFYDLPENDSDDDRKYIIRDPWMLRGCDGGLLLLSRGRNPREDLAVYDPFARTAVFFRGPDFPLHAVNYAFLADEVDASFRVVAAQFFDDRVYAAAAYCSRTKEWSPLPSHRAPYPWNSRDGVRAGRFAYWQSNTRKYWDSNDRERVMVLDTTTMEWSLHPVPFPVGESYCAADMAEHGGLCLVGANEQSLQLWASADGGWVKKQQVSLLTQFPFLKKIRREEWMKRVRPLAVRGDCVLMEFWSIRKSHSYILSLNLKTMKLEMVKNNSNEPYRGSAFPFFVSWVSPLLSPGI</sequence>
<keyword evidence="3" id="KW-1185">Reference proteome</keyword>
<reference evidence="2 3" key="1">
    <citation type="journal article" date="2019" name="Sci. Rep.">
        <title>A high-quality genome of Eragrostis curvula grass provides insights into Poaceae evolution and supports new strategies to enhance forage quality.</title>
        <authorList>
            <person name="Carballo J."/>
            <person name="Santos B.A.C.M."/>
            <person name="Zappacosta D."/>
            <person name="Garbus I."/>
            <person name="Selva J.P."/>
            <person name="Gallo C.A."/>
            <person name="Diaz A."/>
            <person name="Albertini E."/>
            <person name="Caccamo M."/>
            <person name="Echenique V."/>
        </authorList>
    </citation>
    <scope>NUCLEOTIDE SEQUENCE [LARGE SCALE GENOMIC DNA]</scope>
    <source>
        <strain evidence="3">cv. Victoria</strain>
        <tissue evidence="2">Leaf</tissue>
    </source>
</reference>
<evidence type="ECO:0000313" key="2">
    <source>
        <dbReference type="EMBL" id="TVU50529.1"/>
    </source>
</evidence>
<dbReference type="InterPro" id="IPR036047">
    <property type="entry name" value="F-box-like_dom_sf"/>
</dbReference>
<dbReference type="Proteomes" id="UP000324897">
    <property type="component" value="Chromosome 6"/>
</dbReference>
<proteinExistence type="predicted"/>
<organism evidence="2 3">
    <name type="scientific">Eragrostis curvula</name>
    <name type="common">weeping love grass</name>
    <dbReference type="NCBI Taxonomy" id="38414"/>
    <lineage>
        <taxon>Eukaryota</taxon>
        <taxon>Viridiplantae</taxon>
        <taxon>Streptophyta</taxon>
        <taxon>Embryophyta</taxon>
        <taxon>Tracheophyta</taxon>
        <taxon>Spermatophyta</taxon>
        <taxon>Magnoliopsida</taxon>
        <taxon>Liliopsida</taxon>
        <taxon>Poales</taxon>
        <taxon>Poaceae</taxon>
        <taxon>PACMAD clade</taxon>
        <taxon>Chloridoideae</taxon>
        <taxon>Eragrostideae</taxon>
        <taxon>Eragrostidinae</taxon>
        <taxon>Eragrostis</taxon>
    </lineage>
</organism>
<dbReference type="Pfam" id="PF12937">
    <property type="entry name" value="F-box-like"/>
    <property type="match status" value="1"/>
</dbReference>
<dbReference type="InterPro" id="IPR001810">
    <property type="entry name" value="F-box_dom"/>
</dbReference>
<gene>
    <name evidence="2" type="ORF">EJB05_01903</name>
</gene>
<comment type="caution">
    <text evidence="2">The sequence shown here is derived from an EMBL/GenBank/DDBJ whole genome shotgun (WGS) entry which is preliminary data.</text>
</comment>
<accession>A0A5J9WQR9</accession>
<dbReference type="SUPFAM" id="SSF81383">
    <property type="entry name" value="F-box domain"/>
    <property type="match status" value="1"/>
</dbReference>
<dbReference type="PANTHER" id="PTHR33207">
    <property type="entry name" value="F-BOX DOMAIN CONTAINING PROTEIN-RELATED"/>
    <property type="match status" value="1"/>
</dbReference>